<evidence type="ECO:0008006" key="8">
    <source>
        <dbReference type="Google" id="ProtNLM"/>
    </source>
</evidence>
<keyword evidence="4 6" id="KW-1133">Transmembrane helix</keyword>
<dbReference type="PANTHER" id="PTHR30294">
    <property type="entry name" value="MEMBRANE COMPONENT OF ABC TRANSPORTER YHHJ-RELATED"/>
    <property type="match status" value="1"/>
</dbReference>
<evidence type="ECO:0000256" key="4">
    <source>
        <dbReference type="ARBA" id="ARBA00022989"/>
    </source>
</evidence>
<gene>
    <name evidence="7" type="ORF">METZ01_LOCUS16071</name>
</gene>
<keyword evidence="2" id="KW-1003">Cell membrane</keyword>
<dbReference type="PANTHER" id="PTHR30294:SF29">
    <property type="entry name" value="MULTIDRUG ABC TRANSPORTER PERMEASE YBHS-RELATED"/>
    <property type="match status" value="1"/>
</dbReference>
<dbReference type="GO" id="GO:0140359">
    <property type="term" value="F:ABC-type transporter activity"/>
    <property type="evidence" value="ECO:0007669"/>
    <property type="project" value="InterPro"/>
</dbReference>
<feature type="transmembrane region" description="Helical" evidence="6">
    <location>
        <begin position="219"/>
        <end position="237"/>
    </location>
</feature>
<organism evidence="7">
    <name type="scientific">marine metagenome</name>
    <dbReference type="NCBI Taxonomy" id="408172"/>
    <lineage>
        <taxon>unclassified sequences</taxon>
        <taxon>metagenomes</taxon>
        <taxon>ecological metagenomes</taxon>
    </lineage>
</organism>
<protein>
    <recommendedName>
        <fullName evidence="8">ABC-2 type transporter domain-containing protein</fullName>
    </recommendedName>
</protein>
<sequence>MNGLRVIFQREINAYLRSSVGYILAATVLMLDGLLFYTQALGPEAEARVSGQVLAIFFYTTSGLTVIASLVLSVRLIAEERQLGTQVLLNTSPVRDWEIVLGKFLAALVFITGITLGTLYMPLMIVVNGKVSIAQILVGYSGLILLGAAVLAIGVFATSLTRSQLVATAVGAGITAVMFLFWPLSTVVDPPMSRVLSALALHGRHFSGFQQGLLHTRDVFYYLAVTYFFLLLATKVLEAKRWE</sequence>
<evidence type="ECO:0000313" key="7">
    <source>
        <dbReference type="EMBL" id="SUZ63217.1"/>
    </source>
</evidence>
<proteinExistence type="predicted"/>
<dbReference type="Pfam" id="PF12679">
    <property type="entry name" value="ABC2_membrane_2"/>
    <property type="match status" value="1"/>
</dbReference>
<feature type="transmembrane region" description="Helical" evidence="6">
    <location>
        <begin position="53"/>
        <end position="78"/>
    </location>
</feature>
<name>A0A381PA58_9ZZZZ</name>
<feature type="transmembrane region" description="Helical" evidence="6">
    <location>
        <begin position="20"/>
        <end position="41"/>
    </location>
</feature>
<accession>A0A381PA58</accession>
<dbReference type="InterPro" id="IPR051449">
    <property type="entry name" value="ABC-2_transporter_component"/>
</dbReference>
<feature type="transmembrane region" description="Helical" evidence="6">
    <location>
        <begin position="99"/>
        <end position="121"/>
    </location>
</feature>
<evidence type="ECO:0000256" key="1">
    <source>
        <dbReference type="ARBA" id="ARBA00004651"/>
    </source>
</evidence>
<dbReference type="EMBL" id="UINC01000911">
    <property type="protein sequence ID" value="SUZ63217.1"/>
    <property type="molecule type" value="Genomic_DNA"/>
</dbReference>
<evidence type="ECO:0000256" key="5">
    <source>
        <dbReference type="ARBA" id="ARBA00023136"/>
    </source>
</evidence>
<evidence type="ECO:0000256" key="3">
    <source>
        <dbReference type="ARBA" id="ARBA00022692"/>
    </source>
</evidence>
<feature type="transmembrane region" description="Helical" evidence="6">
    <location>
        <begin position="133"/>
        <end position="158"/>
    </location>
</feature>
<keyword evidence="3 6" id="KW-0812">Transmembrane</keyword>
<feature type="transmembrane region" description="Helical" evidence="6">
    <location>
        <begin position="165"/>
        <end position="184"/>
    </location>
</feature>
<dbReference type="AlphaFoldDB" id="A0A381PA58"/>
<dbReference type="GO" id="GO:0005886">
    <property type="term" value="C:plasma membrane"/>
    <property type="evidence" value="ECO:0007669"/>
    <property type="project" value="UniProtKB-SubCell"/>
</dbReference>
<evidence type="ECO:0000256" key="2">
    <source>
        <dbReference type="ARBA" id="ARBA00022475"/>
    </source>
</evidence>
<comment type="subcellular location">
    <subcellularLocation>
        <location evidence="1">Cell membrane</location>
        <topology evidence="1">Multi-pass membrane protein</topology>
    </subcellularLocation>
</comment>
<reference evidence="7" key="1">
    <citation type="submission" date="2018-05" db="EMBL/GenBank/DDBJ databases">
        <authorList>
            <person name="Lanie J.A."/>
            <person name="Ng W.-L."/>
            <person name="Kazmierczak K.M."/>
            <person name="Andrzejewski T.M."/>
            <person name="Davidsen T.M."/>
            <person name="Wayne K.J."/>
            <person name="Tettelin H."/>
            <person name="Glass J.I."/>
            <person name="Rusch D."/>
            <person name="Podicherti R."/>
            <person name="Tsui H.-C.T."/>
            <person name="Winkler M.E."/>
        </authorList>
    </citation>
    <scope>NUCLEOTIDE SEQUENCE</scope>
</reference>
<evidence type="ECO:0000256" key="6">
    <source>
        <dbReference type="SAM" id="Phobius"/>
    </source>
</evidence>
<keyword evidence="5 6" id="KW-0472">Membrane</keyword>